<accession>L0KY64</accession>
<evidence type="ECO:0000313" key="2">
    <source>
        <dbReference type="EMBL" id="AGB50382.1"/>
    </source>
</evidence>
<dbReference type="GO" id="GO:0005829">
    <property type="term" value="C:cytosol"/>
    <property type="evidence" value="ECO:0007669"/>
    <property type="project" value="TreeGrafter"/>
</dbReference>
<dbReference type="GO" id="GO:0006777">
    <property type="term" value="P:Mo-molybdopterin cofactor biosynthetic process"/>
    <property type="evidence" value="ECO:0007669"/>
    <property type="project" value="InterPro"/>
</dbReference>
<sequence>MQSSTPRSHKISIKENIRFALITVSTSRFEKYGRARSPQEAEDLSGDRMYTKVKDNGHEVISYSLVPDDTVFIRDLISRMIDEDVDVIVTSGGTGLSPDDVTIEAISPLFHKEIHGFGEYFRYLSIGQIGSSVVLTRACAGIVGNKVIFCLPGSPNAVDLAFSEVILPEAGHILKHVGKVA</sequence>
<dbReference type="KEGG" id="mhz:Metho_2219"/>
<gene>
    <name evidence="2" type="ordered locus">Metho_2219</name>
</gene>
<dbReference type="RefSeq" id="WP_015325547.1">
    <property type="nucleotide sequence ID" value="NC_019977.1"/>
</dbReference>
<dbReference type="FunFam" id="3.40.980.10:FF:000006">
    <property type="entry name" value="Molybdenum cofactor biosynthesis protein B"/>
    <property type="match status" value="1"/>
</dbReference>
<dbReference type="EMBL" id="CP003362">
    <property type="protein sequence ID" value="AGB50382.1"/>
    <property type="molecule type" value="Genomic_DNA"/>
</dbReference>
<proteinExistence type="predicted"/>
<dbReference type="PANTHER" id="PTHR43232:SF2">
    <property type="entry name" value="MOLYBDENUM COFACTOR BIOSYNTHESIS PROTEIN B"/>
    <property type="match status" value="1"/>
</dbReference>
<dbReference type="OrthoDB" id="205337at2157"/>
<organism evidence="2 3">
    <name type="scientific">Methanomethylovorans hollandica (strain DSM 15978 / NBRC 107637 / DMS1)</name>
    <dbReference type="NCBI Taxonomy" id="867904"/>
    <lineage>
        <taxon>Archaea</taxon>
        <taxon>Methanobacteriati</taxon>
        <taxon>Methanobacteriota</taxon>
        <taxon>Stenosarchaea group</taxon>
        <taxon>Methanomicrobia</taxon>
        <taxon>Methanosarcinales</taxon>
        <taxon>Methanosarcinaceae</taxon>
        <taxon>Methanomethylovorans</taxon>
    </lineage>
</organism>
<evidence type="ECO:0000259" key="1">
    <source>
        <dbReference type="SMART" id="SM00852"/>
    </source>
</evidence>
<reference evidence="3" key="1">
    <citation type="submission" date="2012-02" db="EMBL/GenBank/DDBJ databases">
        <title>Complete sequence of chromosome of Methanomethylovorans hollandica DSM 15978.</title>
        <authorList>
            <person name="Lucas S."/>
            <person name="Copeland A."/>
            <person name="Lapidus A."/>
            <person name="Glavina del Rio T."/>
            <person name="Dalin E."/>
            <person name="Tice H."/>
            <person name="Bruce D."/>
            <person name="Goodwin L."/>
            <person name="Pitluck S."/>
            <person name="Peters L."/>
            <person name="Mikhailova N."/>
            <person name="Held B."/>
            <person name="Kyrpides N."/>
            <person name="Mavromatis K."/>
            <person name="Ivanova N."/>
            <person name="Brettin T."/>
            <person name="Detter J.C."/>
            <person name="Han C."/>
            <person name="Larimer F."/>
            <person name="Land M."/>
            <person name="Hauser L."/>
            <person name="Markowitz V."/>
            <person name="Cheng J.-F."/>
            <person name="Hugenholtz P."/>
            <person name="Woyke T."/>
            <person name="Wu D."/>
            <person name="Spring S."/>
            <person name="Schroeder M."/>
            <person name="Brambilla E."/>
            <person name="Klenk H.-P."/>
            <person name="Eisen J.A."/>
        </authorList>
    </citation>
    <scope>NUCLEOTIDE SEQUENCE [LARGE SCALE GENOMIC DNA]</scope>
    <source>
        <strain evidence="3">DSM 15978 / NBRC 107637 / DMS1</strain>
    </source>
</reference>
<dbReference type="InterPro" id="IPR012245">
    <property type="entry name" value="MoaB"/>
</dbReference>
<dbReference type="NCBIfam" id="TIGR00177">
    <property type="entry name" value="molyb_syn"/>
    <property type="match status" value="1"/>
</dbReference>
<evidence type="ECO:0000313" key="3">
    <source>
        <dbReference type="Proteomes" id="UP000010866"/>
    </source>
</evidence>
<dbReference type="InterPro" id="IPR036425">
    <property type="entry name" value="MoaB/Mog-like_dom_sf"/>
</dbReference>
<dbReference type="Proteomes" id="UP000010866">
    <property type="component" value="Chromosome"/>
</dbReference>
<protein>
    <submittedName>
        <fullName evidence="2">Molybdenum cofactor synthesis domain protein</fullName>
    </submittedName>
</protein>
<dbReference type="SMART" id="SM00852">
    <property type="entry name" value="MoCF_biosynth"/>
    <property type="match status" value="1"/>
</dbReference>
<dbReference type="CDD" id="cd00886">
    <property type="entry name" value="MogA_MoaB"/>
    <property type="match status" value="1"/>
</dbReference>
<dbReference type="Pfam" id="PF00994">
    <property type="entry name" value="MoCF_biosynth"/>
    <property type="match status" value="1"/>
</dbReference>
<dbReference type="Gene3D" id="3.40.980.10">
    <property type="entry name" value="MoaB/Mog-like domain"/>
    <property type="match status" value="1"/>
</dbReference>
<dbReference type="STRING" id="867904.Metho_2219"/>
<dbReference type="GeneID" id="14408297"/>
<dbReference type="InterPro" id="IPR001453">
    <property type="entry name" value="MoaB/Mog_dom"/>
</dbReference>
<dbReference type="PIRSF" id="PIRSF006443">
    <property type="entry name" value="MoaB"/>
    <property type="match status" value="1"/>
</dbReference>
<feature type="domain" description="MoaB/Mog" evidence="1">
    <location>
        <begin position="20"/>
        <end position="173"/>
    </location>
</feature>
<dbReference type="PANTHER" id="PTHR43232">
    <property type="entry name" value="MOLYBDENUM COFACTOR BIOSYNTHESIS PROTEIN B"/>
    <property type="match status" value="1"/>
</dbReference>
<keyword evidence="3" id="KW-1185">Reference proteome</keyword>
<dbReference type="SUPFAM" id="SSF53218">
    <property type="entry name" value="Molybdenum cofactor biosynthesis proteins"/>
    <property type="match status" value="1"/>
</dbReference>
<dbReference type="HOGENOM" id="CLU_077358_2_3_2"/>
<dbReference type="AlphaFoldDB" id="L0KY64"/>
<name>L0KY64_METHD</name>